<dbReference type="InterPro" id="IPR036034">
    <property type="entry name" value="PDZ_sf"/>
</dbReference>
<comment type="caution">
    <text evidence="2">The sequence shown here is derived from an EMBL/GenBank/DDBJ whole genome shotgun (WGS) entry which is preliminary data.</text>
</comment>
<dbReference type="EMBL" id="CAJNDS010002452">
    <property type="protein sequence ID" value="CAE7481514.1"/>
    <property type="molecule type" value="Genomic_DNA"/>
</dbReference>
<evidence type="ECO:0000313" key="2">
    <source>
        <dbReference type="EMBL" id="CAE7481514.1"/>
    </source>
</evidence>
<dbReference type="SUPFAM" id="SSF50156">
    <property type="entry name" value="PDZ domain-like"/>
    <property type="match status" value="1"/>
</dbReference>
<keyword evidence="3" id="KW-1185">Reference proteome</keyword>
<keyword evidence="1" id="KW-0732">Signal</keyword>
<reference evidence="2" key="1">
    <citation type="submission" date="2021-02" db="EMBL/GenBank/DDBJ databases">
        <authorList>
            <person name="Dougan E. K."/>
            <person name="Rhodes N."/>
            <person name="Thang M."/>
            <person name="Chan C."/>
        </authorList>
    </citation>
    <scope>NUCLEOTIDE SEQUENCE</scope>
</reference>
<proteinExistence type="predicted"/>
<dbReference type="AlphaFoldDB" id="A0A812SHE1"/>
<dbReference type="Proteomes" id="UP000604046">
    <property type="component" value="Unassembled WGS sequence"/>
</dbReference>
<sequence>MARPGRTSAVLGLGAAAALAPGFLLPAEPAPRQAAPTAAEASAPRSAAAAPRAGATPAVTVGLGVAAVAAARCRKAKHVRCSRVVRQAERALRPRDRADGHGWVKEDPDFDAMNGAVTATHAVELKKRPSGIKRYTHGLDGKGAMVMDMHEKARYPGDPQGQAAVAGVKKGFVVKAVNGQDVRSWDFEDIMDLLEDFIPDPDVQSTAAFKSGEQRVRKHQAARPLVFLTAV</sequence>
<name>A0A812SHE1_9DINO</name>
<protein>
    <submittedName>
        <fullName evidence="2">PP5 protein</fullName>
    </submittedName>
</protein>
<feature type="signal peptide" evidence="1">
    <location>
        <begin position="1"/>
        <end position="20"/>
    </location>
</feature>
<organism evidence="2 3">
    <name type="scientific">Symbiodinium natans</name>
    <dbReference type="NCBI Taxonomy" id="878477"/>
    <lineage>
        <taxon>Eukaryota</taxon>
        <taxon>Sar</taxon>
        <taxon>Alveolata</taxon>
        <taxon>Dinophyceae</taxon>
        <taxon>Suessiales</taxon>
        <taxon>Symbiodiniaceae</taxon>
        <taxon>Symbiodinium</taxon>
    </lineage>
</organism>
<accession>A0A812SHE1</accession>
<evidence type="ECO:0000313" key="3">
    <source>
        <dbReference type="Proteomes" id="UP000604046"/>
    </source>
</evidence>
<gene>
    <name evidence="2" type="primary">PP5</name>
    <name evidence="2" type="ORF">SNAT2548_LOCUS27033</name>
</gene>
<feature type="chain" id="PRO_5032978210" evidence="1">
    <location>
        <begin position="21"/>
        <end position="231"/>
    </location>
</feature>
<evidence type="ECO:0000256" key="1">
    <source>
        <dbReference type="SAM" id="SignalP"/>
    </source>
</evidence>
<dbReference type="OrthoDB" id="427740at2759"/>